<sequence length="281" mass="30317">MFKQLRTSEQEVDTGTVKWMIGAIAFALPTILIVAWGIGALHKFPTSISECYVLSEQEWTRDIFVGLMFALAALLLAYNGGDDTDLLLSKLACLGAVVLATNRCECDGQYLDNIPRSAIPHAHAIGTALVVGVLLYFCVVFYRRAKEKLQVAKDAGQAAQATYIKRRMGMYVAAGALQALAAIPYLMHSFADEADKPTDIGVFVAEAMTLYAFAICWYTSARTNRWLEHASKRKAVFRPKPAQAVAVGTENAQNQPTSDAGQPVLAAPVITGAAPAVDLSS</sequence>
<feature type="transmembrane region" description="Helical" evidence="1">
    <location>
        <begin position="122"/>
        <end position="142"/>
    </location>
</feature>
<dbReference type="EMBL" id="WKJL01000003">
    <property type="protein sequence ID" value="MRW83761.1"/>
    <property type="molecule type" value="Genomic_DNA"/>
</dbReference>
<accession>A0A844CYD7</accession>
<gene>
    <name evidence="2" type="ORF">GJ698_06590</name>
</gene>
<evidence type="ECO:0000313" key="3">
    <source>
        <dbReference type="Proteomes" id="UP000439986"/>
    </source>
</evidence>
<dbReference type="Proteomes" id="UP000439986">
    <property type="component" value="Unassembled WGS sequence"/>
</dbReference>
<reference evidence="2 3" key="1">
    <citation type="submission" date="2019-11" db="EMBL/GenBank/DDBJ databases">
        <title>Novel species isolated from a subtropical stream in China.</title>
        <authorList>
            <person name="Lu H."/>
        </authorList>
    </citation>
    <scope>NUCLEOTIDE SEQUENCE [LARGE SCALE GENOMIC DNA]</scope>
    <source>
        <strain evidence="2 3">FT26W</strain>
    </source>
</reference>
<name>A0A844CYD7_9BURK</name>
<protein>
    <recommendedName>
        <fullName evidence="4">DUF998 domain-containing protein</fullName>
    </recommendedName>
</protein>
<feature type="transmembrane region" description="Helical" evidence="1">
    <location>
        <begin position="200"/>
        <end position="219"/>
    </location>
</feature>
<keyword evidence="3" id="KW-1185">Reference proteome</keyword>
<evidence type="ECO:0000256" key="1">
    <source>
        <dbReference type="SAM" id="Phobius"/>
    </source>
</evidence>
<feature type="transmembrane region" description="Helical" evidence="1">
    <location>
        <begin position="168"/>
        <end position="188"/>
    </location>
</feature>
<evidence type="ECO:0000313" key="2">
    <source>
        <dbReference type="EMBL" id="MRW83761.1"/>
    </source>
</evidence>
<feature type="transmembrane region" description="Helical" evidence="1">
    <location>
        <begin position="63"/>
        <end position="81"/>
    </location>
</feature>
<keyword evidence="1" id="KW-0472">Membrane</keyword>
<dbReference type="RefSeq" id="WP_154356820.1">
    <property type="nucleotide sequence ID" value="NZ_WKJL01000003.1"/>
</dbReference>
<proteinExistence type="predicted"/>
<keyword evidence="1" id="KW-1133">Transmembrane helix</keyword>
<comment type="caution">
    <text evidence="2">The sequence shown here is derived from an EMBL/GenBank/DDBJ whole genome shotgun (WGS) entry which is preliminary data.</text>
</comment>
<keyword evidence="1" id="KW-0812">Transmembrane</keyword>
<organism evidence="2 3">
    <name type="scientific">Duganella aquatilis</name>
    <dbReference type="NCBI Taxonomy" id="2666082"/>
    <lineage>
        <taxon>Bacteria</taxon>
        <taxon>Pseudomonadati</taxon>
        <taxon>Pseudomonadota</taxon>
        <taxon>Betaproteobacteria</taxon>
        <taxon>Burkholderiales</taxon>
        <taxon>Oxalobacteraceae</taxon>
        <taxon>Telluria group</taxon>
        <taxon>Duganella</taxon>
    </lineage>
</organism>
<feature type="transmembrane region" description="Helical" evidence="1">
    <location>
        <begin position="20"/>
        <end position="42"/>
    </location>
</feature>
<evidence type="ECO:0008006" key="4">
    <source>
        <dbReference type="Google" id="ProtNLM"/>
    </source>
</evidence>
<dbReference type="AlphaFoldDB" id="A0A844CYD7"/>